<dbReference type="Proteomes" id="UP000005384">
    <property type="component" value="Unassembled WGS sequence"/>
</dbReference>
<evidence type="ECO:0000313" key="2">
    <source>
        <dbReference type="EMBL" id="EHI58863.1"/>
    </source>
</evidence>
<dbReference type="PATRIC" id="fig|742737.3.peg.3151"/>
<proteinExistence type="predicted"/>
<dbReference type="GO" id="GO:0008289">
    <property type="term" value="F:lipid binding"/>
    <property type="evidence" value="ECO:0007669"/>
    <property type="project" value="UniProtKB-KW"/>
</dbReference>
<dbReference type="RefSeq" id="WP_006781154.1">
    <property type="nucleotide sequence ID" value="NZ_CP040506.1"/>
</dbReference>
<keyword evidence="1" id="KW-0446">Lipid-binding</keyword>
<dbReference type="Pfam" id="PF02645">
    <property type="entry name" value="DegV"/>
    <property type="match status" value="1"/>
</dbReference>
<reference evidence="2 3" key="1">
    <citation type="submission" date="2011-08" db="EMBL/GenBank/DDBJ databases">
        <title>The Genome Sequence of Clostridium hathewayi WAL-18680.</title>
        <authorList>
            <consortium name="The Broad Institute Genome Sequencing Platform"/>
            <person name="Earl A."/>
            <person name="Ward D."/>
            <person name="Feldgarden M."/>
            <person name="Gevers D."/>
            <person name="Finegold S.M."/>
            <person name="Summanen P.H."/>
            <person name="Molitoris D.R."/>
            <person name="Song M."/>
            <person name="Daigneault M."/>
            <person name="Allen-Vercoe E."/>
            <person name="Young S.K."/>
            <person name="Zeng Q."/>
            <person name="Gargeya S."/>
            <person name="Fitzgerald M."/>
            <person name="Haas B."/>
            <person name="Abouelleil A."/>
            <person name="Alvarado L."/>
            <person name="Arachchi H.M."/>
            <person name="Berlin A."/>
            <person name="Brown A."/>
            <person name="Chapman S.B."/>
            <person name="Chen Z."/>
            <person name="Dunbar C."/>
            <person name="Freedman E."/>
            <person name="Gearin G."/>
            <person name="Gellesch M."/>
            <person name="Goldberg J."/>
            <person name="Griggs A."/>
            <person name="Gujja S."/>
            <person name="Heiman D."/>
            <person name="Howarth C."/>
            <person name="Larson L."/>
            <person name="Lui A."/>
            <person name="MacDonald P.J.P."/>
            <person name="Montmayeur A."/>
            <person name="Murphy C."/>
            <person name="Neiman D."/>
            <person name="Pearson M."/>
            <person name="Priest M."/>
            <person name="Roberts A."/>
            <person name="Saif S."/>
            <person name="Shea T."/>
            <person name="Shenoy N."/>
            <person name="Sisk P."/>
            <person name="Stolte C."/>
            <person name="Sykes S."/>
            <person name="Wortman J."/>
            <person name="Nusbaum C."/>
            <person name="Birren B."/>
        </authorList>
    </citation>
    <scope>NUCLEOTIDE SEQUENCE [LARGE SCALE GENOMIC DNA]</scope>
    <source>
        <strain evidence="2 3">WAL-18680</strain>
    </source>
</reference>
<dbReference type="EMBL" id="ADLN01000083">
    <property type="protein sequence ID" value="EHI58863.1"/>
    <property type="molecule type" value="Genomic_DNA"/>
</dbReference>
<keyword evidence="3" id="KW-1185">Reference proteome</keyword>
<dbReference type="Gene3D" id="3.40.50.10170">
    <property type="match status" value="1"/>
</dbReference>
<name>G5II47_9FIRM</name>
<dbReference type="Gene3D" id="3.30.1180.10">
    <property type="match status" value="1"/>
</dbReference>
<dbReference type="AlphaFoldDB" id="G5II47"/>
<dbReference type="PANTHER" id="PTHR33434">
    <property type="entry name" value="DEGV DOMAIN-CONTAINING PROTEIN DR_1986-RELATED"/>
    <property type="match status" value="1"/>
</dbReference>
<evidence type="ECO:0008006" key="4">
    <source>
        <dbReference type="Google" id="ProtNLM"/>
    </source>
</evidence>
<protein>
    <recommendedName>
        <fullName evidence="4">DegV family protein</fullName>
    </recommendedName>
</protein>
<evidence type="ECO:0000256" key="1">
    <source>
        <dbReference type="ARBA" id="ARBA00023121"/>
    </source>
</evidence>
<comment type="caution">
    <text evidence="2">The sequence shown here is derived from an EMBL/GenBank/DDBJ whole genome shotgun (WGS) entry which is preliminary data.</text>
</comment>
<gene>
    <name evidence="2" type="ORF">HMPREF9473_03175</name>
</gene>
<organism evidence="2 3">
    <name type="scientific">Hungatella hathewayi WAL-18680</name>
    <dbReference type="NCBI Taxonomy" id="742737"/>
    <lineage>
        <taxon>Bacteria</taxon>
        <taxon>Bacillati</taxon>
        <taxon>Bacillota</taxon>
        <taxon>Clostridia</taxon>
        <taxon>Lachnospirales</taxon>
        <taxon>Lachnospiraceae</taxon>
        <taxon>Hungatella</taxon>
    </lineage>
</organism>
<evidence type="ECO:0000313" key="3">
    <source>
        <dbReference type="Proteomes" id="UP000005384"/>
    </source>
</evidence>
<sequence length="281" mass="30585">MSVRIMADSTSDIGPERAKAWGVTLIPLKVLFGEEEFLDGVDMQLEEFYQRLVSSEKLPTTSQPDPEAFLTVFQEAKEAGDDVVVVTISSNLSGTFQSATIAKEMCEYDNIYIVDSMQVTCTMLMMVRRGLKLAEEGKSGREIYKILEAEKSHYCIYAAIGDLTYLEKGGRLSKVGAAAGSMLNLKPVITIANTGVVKLAGMARGQHGAYAKMLKLIESDGGLDFDREMCIGYTGDMDVFVPFKEYLKGKMDISGFVESRIGTVIGTHGGPGCAVFGAYLK</sequence>
<accession>G5II47</accession>
<dbReference type="InterPro" id="IPR003797">
    <property type="entry name" value="DegV"/>
</dbReference>
<dbReference type="NCBIfam" id="TIGR00762">
    <property type="entry name" value="DegV"/>
    <property type="match status" value="1"/>
</dbReference>
<dbReference type="SUPFAM" id="SSF82549">
    <property type="entry name" value="DAK1/DegV-like"/>
    <property type="match status" value="1"/>
</dbReference>
<dbReference type="PANTHER" id="PTHR33434:SF2">
    <property type="entry name" value="FATTY ACID-BINDING PROTEIN TM_1468"/>
    <property type="match status" value="1"/>
</dbReference>
<dbReference type="PROSITE" id="PS51482">
    <property type="entry name" value="DEGV"/>
    <property type="match status" value="1"/>
</dbReference>
<dbReference type="HOGENOM" id="CLU_048251_4_2_9"/>
<dbReference type="InterPro" id="IPR050270">
    <property type="entry name" value="DegV_domain_contain"/>
</dbReference>
<dbReference type="InterPro" id="IPR043168">
    <property type="entry name" value="DegV_C"/>
</dbReference>